<proteinExistence type="inferred from homology"/>
<dbReference type="InterPro" id="IPR035901">
    <property type="entry name" value="GIY-YIG_endonuc_sf"/>
</dbReference>
<dbReference type="PROSITE" id="PS50164">
    <property type="entry name" value="GIY_YIG"/>
    <property type="match status" value="1"/>
</dbReference>
<dbReference type="InterPro" id="IPR050190">
    <property type="entry name" value="UPF0213_domain"/>
</dbReference>
<dbReference type="PANTHER" id="PTHR34477">
    <property type="entry name" value="UPF0213 PROTEIN YHBQ"/>
    <property type="match status" value="1"/>
</dbReference>
<dbReference type="Proteomes" id="UP000176775">
    <property type="component" value="Unassembled WGS sequence"/>
</dbReference>
<evidence type="ECO:0000259" key="2">
    <source>
        <dbReference type="PROSITE" id="PS50164"/>
    </source>
</evidence>
<dbReference type="SUPFAM" id="SSF82771">
    <property type="entry name" value="GIY-YIG endonuclease"/>
    <property type="match status" value="1"/>
</dbReference>
<sequence>MYYCYILKLSNGKLYIGYSSNLKQRINEHSHGEVATTKNFRPLKLIYYSAFKSKVKAIKFERYLKTNSGFAFRNKRLI</sequence>
<dbReference type="EMBL" id="MGIK01000032">
    <property type="protein sequence ID" value="OGM87309.1"/>
    <property type="molecule type" value="Genomic_DNA"/>
</dbReference>
<dbReference type="Gene3D" id="3.40.1440.10">
    <property type="entry name" value="GIY-YIG endonuclease"/>
    <property type="match status" value="1"/>
</dbReference>
<comment type="similarity">
    <text evidence="1">Belongs to the UPF0213 family.</text>
</comment>
<name>A0A1F8DH05_9BACT</name>
<evidence type="ECO:0000313" key="4">
    <source>
        <dbReference type="Proteomes" id="UP000176775"/>
    </source>
</evidence>
<gene>
    <name evidence="3" type="ORF">A2594_01350</name>
</gene>
<dbReference type="AlphaFoldDB" id="A0A1F8DH05"/>
<organism evidence="3 4">
    <name type="scientific">Candidatus Woesebacteria bacterium RIFOXYD1_FULL_41_28</name>
    <dbReference type="NCBI Taxonomy" id="1802550"/>
    <lineage>
        <taxon>Bacteria</taxon>
        <taxon>Candidatus Woeseibacteriota</taxon>
    </lineage>
</organism>
<comment type="caution">
    <text evidence="3">The sequence shown here is derived from an EMBL/GenBank/DDBJ whole genome shotgun (WGS) entry which is preliminary data.</text>
</comment>
<dbReference type="PANTHER" id="PTHR34477:SF5">
    <property type="entry name" value="BSL5627 PROTEIN"/>
    <property type="match status" value="1"/>
</dbReference>
<dbReference type="Pfam" id="PF01541">
    <property type="entry name" value="GIY-YIG"/>
    <property type="match status" value="1"/>
</dbReference>
<feature type="domain" description="GIY-YIG" evidence="2">
    <location>
        <begin position="1"/>
        <end position="78"/>
    </location>
</feature>
<reference evidence="3 4" key="1">
    <citation type="journal article" date="2016" name="Nat. Commun.">
        <title>Thousands of microbial genomes shed light on interconnected biogeochemical processes in an aquifer system.</title>
        <authorList>
            <person name="Anantharaman K."/>
            <person name="Brown C.T."/>
            <person name="Hug L.A."/>
            <person name="Sharon I."/>
            <person name="Castelle C.J."/>
            <person name="Probst A.J."/>
            <person name="Thomas B.C."/>
            <person name="Singh A."/>
            <person name="Wilkins M.J."/>
            <person name="Karaoz U."/>
            <person name="Brodie E.L."/>
            <person name="Williams K.H."/>
            <person name="Hubbard S.S."/>
            <person name="Banfield J.F."/>
        </authorList>
    </citation>
    <scope>NUCLEOTIDE SEQUENCE [LARGE SCALE GENOMIC DNA]</scope>
</reference>
<evidence type="ECO:0000313" key="3">
    <source>
        <dbReference type="EMBL" id="OGM87309.1"/>
    </source>
</evidence>
<protein>
    <submittedName>
        <fullName evidence="3">Excinuclease ABC subunit C</fullName>
    </submittedName>
</protein>
<evidence type="ECO:0000256" key="1">
    <source>
        <dbReference type="ARBA" id="ARBA00007435"/>
    </source>
</evidence>
<accession>A0A1F8DH05</accession>
<dbReference type="InterPro" id="IPR000305">
    <property type="entry name" value="GIY-YIG_endonuc"/>
</dbReference>